<dbReference type="STRING" id="590646.G3B7C9"/>
<gene>
    <name evidence="2" type="ORF">CANTEDRAFT_115707</name>
</gene>
<reference evidence="2 3" key="1">
    <citation type="journal article" date="2011" name="Proc. Natl. Acad. Sci. U.S.A.">
        <title>Comparative genomics of xylose-fermenting fungi for enhanced biofuel production.</title>
        <authorList>
            <person name="Wohlbach D.J."/>
            <person name="Kuo A."/>
            <person name="Sato T.K."/>
            <person name="Potts K.M."/>
            <person name="Salamov A.A."/>
            <person name="LaButti K.M."/>
            <person name="Sun H."/>
            <person name="Clum A."/>
            <person name="Pangilinan J.L."/>
            <person name="Lindquist E.A."/>
            <person name="Lucas S."/>
            <person name="Lapidus A."/>
            <person name="Jin M."/>
            <person name="Gunawan C."/>
            <person name="Balan V."/>
            <person name="Dale B.E."/>
            <person name="Jeffries T.W."/>
            <person name="Zinkel R."/>
            <person name="Barry K.W."/>
            <person name="Grigoriev I.V."/>
            <person name="Gasch A.P."/>
        </authorList>
    </citation>
    <scope>NUCLEOTIDE SEQUENCE [LARGE SCALE GENOMIC DNA]</scope>
    <source>
        <strain evidence="3">ATCC 10573 / BCRC 21748 / CBS 615 / JCM 9827 / NBRC 10315 / NRRL Y-1498 / VKM Y-70</strain>
    </source>
</reference>
<dbReference type="EMBL" id="GL996527">
    <property type="protein sequence ID" value="EGV62245.1"/>
    <property type="molecule type" value="Genomic_DNA"/>
</dbReference>
<dbReference type="HOGENOM" id="CLU_1864867_0_0_1"/>
<dbReference type="eggNOG" id="KOG2897">
    <property type="taxonomic scope" value="Eukaryota"/>
</dbReference>
<feature type="domain" description="Vps72/YL1 C-terminal" evidence="1">
    <location>
        <begin position="62"/>
        <end position="91"/>
    </location>
</feature>
<evidence type="ECO:0000313" key="2">
    <source>
        <dbReference type="EMBL" id="EGV62245.1"/>
    </source>
</evidence>
<organism evidence="3">
    <name type="scientific">Candida tenuis (strain ATCC 10573 / BCRC 21748 / CBS 615 / JCM 9827 / NBRC 10315 / NRRL Y-1498 / VKM Y-70)</name>
    <name type="common">Yeast</name>
    <name type="synonym">Yamadazyma tenuis</name>
    <dbReference type="NCBI Taxonomy" id="590646"/>
    <lineage>
        <taxon>Eukaryota</taxon>
        <taxon>Fungi</taxon>
        <taxon>Dikarya</taxon>
        <taxon>Ascomycota</taxon>
        <taxon>Saccharomycotina</taxon>
        <taxon>Pichiomycetes</taxon>
        <taxon>Debaryomycetaceae</taxon>
        <taxon>Yamadazyma</taxon>
    </lineage>
</organism>
<protein>
    <recommendedName>
        <fullName evidence="1">Vps72/YL1 C-terminal domain-containing protein</fullName>
    </recommendedName>
</protein>
<dbReference type="Pfam" id="PF08265">
    <property type="entry name" value="YL1_C"/>
    <property type="match status" value="1"/>
</dbReference>
<keyword evidence="3" id="KW-1185">Reference proteome</keyword>
<sequence length="137" mass="15177">MFTPVTDLTPENPMFEDLNRLPKLGIRQEIIEEVVEEDTNDAAITLNTEAPLGLYLPNGNKKLCLITGTEVKYFDPSLGVPYSDVETFKFLKSMEQGTIPWYTLDGTYNDTGSTEIYLGSRDGSSRSARGVPEGFDG</sequence>
<accession>G3B7C9</accession>
<name>G3B7C9_CANTC</name>
<evidence type="ECO:0000259" key="1">
    <source>
        <dbReference type="SMART" id="SM00993"/>
    </source>
</evidence>
<evidence type="ECO:0000313" key="3">
    <source>
        <dbReference type="Proteomes" id="UP000000707"/>
    </source>
</evidence>
<dbReference type="OrthoDB" id="567237at2759"/>
<dbReference type="InterPro" id="IPR013272">
    <property type="entry name" value="Vps72/YL1_C"/>
</dbReference>
<proteinExistence type="predicted"/>
<dbReference type="SMART" id="SM00993">
    <property type="entry name" value="YL1_C"/>
    <property type="match status" value="1"/>
</dbReference>
<dbReference type="Proteomes" id="UP000000707">
    <property type="component" value="Unassembled WGS sequence"/>
</dbReference>
<dbReference type="AlphaFoldDB" id="G3B7C9"/>